<feature type="transmembrane region" description="Helical" evidence="9">
    <location>
        <begin position="71"/>
        <end position="93"/>
    </location>
</feature>
<dbReference type="Pfam" id="PF00474">
    <property type="entry name" value="SSF"/>
    <property type="match status" value="1"/>
</dbReference>
<keyword evidence="7 9" id="KW-0472">Membrane</keyword>
<dbReference type="CDD" id="cd10322">
    <property type="entry name" value="SLC5sbd"/>
    <property type="match status" value="1"/>
</dbReference>
<dbReference type="InterPro" id="IPR018212">
    <property type="entry name" value="Na/solute_symporter_CS"/>
</dbReference>
<dbReference type="InterPro" id="IPR038377">
    <property type="entry name" value="Na/Glc_symporter_sf"/>
</dbReference>
<feature type="transmembrane region" description="Helical" evidence="9">
    <location>
        <begin position="232"/>
        <end position="251"/>
    </location>
</feature>
<evidence type="ECO:0000256" key="9">
    <source>
        <dbReference type="SAM" id="Phobius"/>
    </source>
</evidence>
<dbReference type="EMBL" id="MFYX01000107">
    <property type="protein sequence ID" value="OGK02498.1"/>
    <property type="molecule type" value="Genomic_DNA"/>
</dbReference>
<keyword evidence="3" id="KW-0813">Transport</keyword>
<feature type="transmembrane region" description="Helical" evidence="9">
    <location>
        <begin position="272"/>
        <end position="297"/>
    </location>
</feature>
<evidence type="ECO:0000256" key="5">
    <source>
        <dbReference type="ARBA" id="ARBA00022692"/>
    </source>
</evidence>
<evidence type="ECO:0000256" key="7">
    <source>
        <dbReference type="ARBA" id="ARBA00023136"/>
    </source>
</evidence>
<dbReference type="GO" id="GO:0005886">
    <property type="term" value="C:plasma membrane"/>
    <property type="evidence" value="ECO:0007669"/>
    <property type="project" value="TreeGrafter"/>
</dbReference>
<feature type="transmembrane region" description="Helical" evidence="9">
    <location>
        <begin position="392"/>
        <end position="416"/>
    </location>
</feature>
<evidence type="ECO:0000256" key="6">
    <source>
        <dbReference type="ARBA" id="ARBA00022989"/>
    </source>
</evidence>
<comment type="similarity">
    <text evidence="2 8">Belongs to the sodium:solute symporter (SSF) (TC 2.A.21) family.</text>
</comment>
<feature type="transmembrane region" description="Helical" evidence="9">
    <location>
        <begin position="452"/>
        <end position="474"/>
    </location>
</feature>
<dbReference type="PANTHER" id="PTHR48086">
    <property type="entry name" value="SODIUM/PROLINE SYMPORTER-RELATED"/>
    <property type="match status" value="1"/>
</dbReference>
<feature type="transmembrane region" description="Helical" evidence="9">
    <location>
        <begin position="181"/>
        <end position="200"/>
    </location>
</feature>
<evidence type="ECO:0000256" key="1">
    <source>
        <dbReference type="ARBA" id="ARBA00004141"/>
    </source>
</evidence>
<dbReference type="GO" id="GO:0046942">
    <property type="term" value="P:carboxylic acid transport"/>
    <property type="evidence" value="ECO:0007669"/>
    <property type="project" value="UniProtKB-ARBA"/>
</dbReference>
<feature type="transmembrane region" description="Helical" evidence="9">
    <location>
        <begin position="114"/>
        <end position="135"/>
    </location>
</feature>
<evidence type="ECO:0000256" key="3">
    <source>
        <dbReference type="ARBA" id="ARBA00022448"/>
    </source>
</evidence>
<feature type="transmembrane region" description="Helical" evidence="9">
    <location>
        <begin position="141"/>
        <end position="169"/>
    </location>
</feature>
<keyword evidence="6 9" id="KW-1133">Transmembrane helix</keyword>
<keyword evidence="4" id="KW-1003">Cell membrane</keyword>
<evidence type="ECO:0000256" key="2">
    <source>
        <dbReference type="ARBA" id="ARBA00006434"/>
    </source>
</evidence>
<sequence length="483" mass="52246">MIDWVIVGVYITICFIAGLSMRRYTKKIDQYLVAGREVNVYLGVASLAATEMGLVTIMYTAESGYRNGFAGALPGILMFLAALFVGISGFVISPLRKANVMTIPELFETRYSKGVRWLAGLFIALGGILNMGIFLRLGGQFIVYCTGIPAGYLEITMTALILITLVYTMAGGMLSVLITDYIQFILLGLGIVAVSCAVIFREGLGNLVQTVLHYHGAGGINPFLNPNQGPVWVFWQVLMAIAVMTTWQTVISRILAAKDEGAARRIYTRVSFYYVGRFLLPALWAIGALSVFGTRFLEPGMDPLNAMPAYLGSMLVPGFMGLLIASMLAAEMSTDSSYLLAWASVIYNDLLSPLMRKGLSDKNAILATRLLLVLIAVFLLFFGLWYQIPGAAWDYLAITGSIYLSSVFALMVGALYWKRSNTWGAYAALVLGAAGPLSFLVLNMVAKDHAPSVAIAGICSYLFAAAGMIGGSLVRDSVKGRQV</sequence>
<feature type="transmembrane region" description="Helical" evidence="9">
    <location>
        <begin position="6"/>
        <end position="25"/>
    </location>
</feature>
<evidence type="ECO:0008006" key="12">
    <source>
        <dbReference type="Google" id="ProtNLM"/>
    </source>
</evidence>
<dbReference type="PANTHER" id="PTHR48086:SF7">
    <property type="entry name" value="SODIUM-SOLUTE SYMPORTER-RELATED"/>
    <property type="match status" value="1"/>
</dbReference>
<comment type="subcellular location">
    <subcellularLocation>
        <location evidence="1">Membrane</location>
        <topology evidence="1">Multi-pass membrane protein</topology>
    </subcellularLocation>
</comment>
<dbReference type="PROSITE" id="PS50283">
    <property type="entry name" value="NA_SOLUT_SYMP_3"/>
    <property type="match status" value="1"/>
</dbReference>
<evidence type="ECO:0000256" key="8">
    <source>
        <dbReference type="RuleBase" id="RU362091"/>
    </source>
</evidence>
<organism evidence="10 11">
    <name type="scientific">Candidatus Raymondbacteria bacterium RIFOXYD12_FULL_49_13</name>
    <dbReference type="NCBI Taxonomy" id="1817890"/>
    <lineage>
        <taxon>Bacteria</taxon>
        <taxon>Raymondiibacteriota</taxon>
    </lineage>
</organism>
<feature type="transmembrane region" description="Helical" evidence="9">
    <location>
        <begin position="37"/>
        <end position="59"/>
    </location>
</feature>
<evidence type="ECO:0000256" key="4">
    <source>
        <dbReference type="ARBA" id="ARBA00022475"/>
    </source>
</evidence>
<name>A0A1F7F7F3_UNCRA</name>
<dbReference type="PROSITE" id="PS00457">
    <property type="entry name" value="NA_SOLUT_SYMP_2"/>
    <property type="match status" value="1"/>
</dbReference>
<proteinExistence type="inferred from homology"/>
<dbReference type="GO" id="GO:0022857">
    <property type="term" value="F:transmembrane transporter activity"/>
    <property type="evidence" value="ECO:0007669"/>
    <property type="project" value="InterPro"/>
</dbReference>
<dbReference type="InterPro" id="IPR050277">
    <property type="entry name" value="Sodium:Solute_Symporter"/>
</dbReference>
<accession>A0A1F7F7F3</accession>
<protein>
    <recommendedName>
        <fullName evidence="12">Sodium:solute symporter</fullName>
    </recommendedName>
</protein>
<evidence type="ECO:0000313" key="10">
    <source>
        <dbReference type="EMBL" id="OGK02498.1"/>
    </source>
</evidence>
<keyword evidence="5 9" id="KW-0812">Transmembrane</keyword>
<dbReference type="Proteomes" id="UP000179243">
    <property type="component" value="Unassembled WGS sequence"/>
</dbReference>
<dbReference type="InterPro" id="IPR001734">
    <property type="entry name" value="Na/solute_symporter"/>
</dbReference>
<evidence type="ECO:0000313" key="11">
    <source>
        <dbReference type="Proteomes" id="UP000179243"/>
    </source>
</evidence>
<gene>
    <name evidence="10" type="ORF">A2519_12130</name>
</gene>
<reference evidence="10 11" key="1">
    <citation type="journal article" date="2016" name="Nat. Commun.">
        <title>Thousands of microbial genomes shed light on interconnected biogeochemical processes in an aquifer system.</title>
        <authorList>
            <person name="Anantharaman K."/>
            <person name="Brown C.T."/>
            <person name="Hug L.A."/>
            <person name="Sharon I."/>
            <person name="Castelle C.J."/>
            <person name="Probst A.J."/>
            <person name="Thomas B.C."/>
            <person name="Singh A."/>
            <person name="Wilkins M.J."/>
            <person name="Karaoz U."/>
            <person name="Brodie E.L."/>
            <person name="Williams K.H."/>
            <person name="Hubbard S.S."/>
            <person name="Banfield J.F."/>
        </authorList>
    </citation>
    <scope>NUCLEOTIDE SEQUENCE [LARGE SCALE GENOMIC DNA]</scope>
</reference>
<feature type="transmembrane region" description="Helical" evidence="9">
    <location>
        <begin position="423"/>
        <end position="446"/>
    </location>
</feature>
<comment type="caution">
    <text evidence="10">The sequence shown here is derived from an EMBL/GenBank/DDBJ whole genome shotgun (WGS) entry which is preliminary data.</text>
</comment>
<dbReference type="Gene3D" id="1.20.1730.10">
    <property type="entry name" value="Sodium/glucose cotransporter"/>
    <property type="match status" value="1"/>
</dbReference>
<dbReference type="AlphaFoldDB" id="A0A1F7F7F3"/>
<feature type="transmembrane region" description="Helical" evidence="9">
    <location>
        <begin position="309"/>
        <end position="330"/>
    </location>
</feature>
<feature type="transmembrane region" description="Helical" evidence="9">
    <location>
        <begin position="364"/>
        <end position="386"/>
    </location>
</feature>